<evidence type="ECO:0000313" key="1">
    <source>
        <dbReference type="EMBL" id="SER67451.1"/>
    </source>
</evidence>
<dbReference type="Gene3D" id="3.40.50.150">
    <property type="entry name" value="Vaccinia Virus protein VP39"/>
    <property type="match status" value="1"/>
</dbReference>
<accession>A0A1H9R3N2</accession>
<protein>
    <submittedName>
        <fullName evidence="1">tRNA (Adenine22-N1)-methyltransferase</fullName>
    </submittedName>
</protein>
<dbReference type="Gene3D" id="1.10.287.1890">
    <property type="match status" value="1"/>
</dbReference>
<gene>
    <name evidence="1" type="ORF">SAMN04488559_10343</name>
</gene>
<name>A0A1H9R3N2_9LACT</name>
<dbReference type="RefSeq" id="WP_092650451.1">
    <property type="nucleotide sequence ID" value="NZ_FOHA01000003.1"/>
</dbReference>
<dbReference type="InterPro" id="IPR029063">
    <property type="entry name" value="SAM-dependent_MTases_sf"/>
</dbReference>
<dbReference type="InterPro" id="IPR006901">
    <property type="entry name" value="TrmK"/>
</dbReference>
<dbReference type="PIRSF" id="PIRSF018637">
    <property type="entry name" value="TrmK"/>
    <property type="match status" value="1"/>
</dbReference>
<dbReference type="OrthoDB" id="5881184at2"/>
<keyword evidence="1" id="KW-0808">Transferase</keyword>
<proteinExistence type="predicted"/>
<evidence type="ECO:0000313" key="2">
    <source>
        <dbReference type="Proteomes" id="UP000198948"/>
    </source>
</evidence>
<keyword evidence="1" id="KW-0489">Methyltransferase</keyword>
<dbReference type="GO" id="GO:0032259">
    <property type="term" value="P:methylation"/>
    <property type="evidence" value="ECO:0007669"/>
    <property type="project" value="UniProtKB-KW"/>
</dbReference>
<dbReference type="PANTHER" id="PTHR38451">
    <property type="entry name" value="TRNA (ADENINE(22)-N(1))-METHYLTRANSFERASE"/>
    <property type="match status" value="1"/>
</dbReference>
<dbReference type="PANTHER" id="PTHR38451:SF1">
    <property type="entry name" value="TRNA (ADENINE(22)-N(1))-METHYLTRANSFERASE"/>
    <property type="match status" value="1"/>
</dbReference>
<dbReference type="EMBL" id="FOHA01000003">
    <property type="protein sequence ID" value="SER67451.1"/>
    <property type="molecule type" value="Genomic_DNA"/>
</dbReference>
<dbReference type="Proteomes" id="UP000198948">
    <property type="component" value="Unassembled WGS sequence"/>
</dbReference>
<keyword evidence="2" id="KW-1185">Reference proteome</keyword>
<dbReference type="Pfam" id="PF04816">
    <property type="entry name" value="TrmK"/>
    <property type="match status" value="1"/>
</dbReference>
<dbReference type="STRING" id="142588.SAMN04488559_10343"/>
<sequence>MDEKNLSARLTAAAAYIPKQARLADIGSDHAYLPTALMLEDQISYAVAGEVVEGPFEAAKKQVNKLKLNDTIQVRLANGLDAILPEDQIDCIAICGMGGTLISEILDKGFQKRQLTGKERLVLQPNVGEQTLRKWLAAHEYTIVDEAIVKEDGKIYELIIAEKQETVPHYTEKELKFGILLSKEKGPIFKEKWQKELEKVEAILASLAQSQSNQEVKQAQMMDEIALIKEML</sequence>
<reference evidence="1 2" key="1">
    <citation type="submission" date="2016-10" db="EMBL/GenBank/DDBJ databases">
        <authorList>
            <person name="de Groot N.N."/>
        </authorList>
    </citation>
    <scope>NUCLEOTIDE SEQUENCE [LARGE SCALE GENOMIC DNA]</scope>
    <source>
        <strain evidence="1 2">DSM 13760</strain>
    </source>
</reference>
<dbReference type="SUPFAM" id="SSF53335">
    <property type="entry name" value="S-adenosyl-L-methionine-dependent methyltransferases"/>
    <property type="match status" value="1"/>
</dbReference>
<dbReference type="GO" id="GO:0160105">
    <property type="term" value="F:tRNA (adenine(22)-N1)-methyltransferase activity"/>
    <property type="evidence" value="ECO:0007669"/>
    <property type="project" value="InterPro"/>
</dbReference>
<dbReference type="AlphaFoldDB" id="A0A1H9R3N2"/>
<organism evidence="1 2">
    <name type="scientific">Isobaculum melis</name>
    <dbReference type="NCBI Taxonomy" id="142588"/>
    <lineage>
        <taxon>Bacteria</taxon>
        <taxon>Bacillati</taxon>
        <taxon>Bacillota</taxon>
        <taxon>Bacilli</taxon>
        <taxon>Lactobacillales</taxon>
        <taxon>Carnobacteriaceae</taxon>
        <taxon>Isobaculum</taxon>
    </lineage>
</organism>